<protein>
    <submittedName>
        <fullName evidence="2">Phosphohydrolase</fullName>
    </submittedName>
</protein>
<dbReference type="PROSITE" id="PS51831">
    <property type="entry name" value="HD"/>
    <property type="match status" value="1"/>
</dbReference>
<dbReference type="Pfam" id="PF01966">
    <property type="entry name" value="HD"/>
    <property type="match status" value="1"/>
</dbReference>
<comment type="caution">
    <text evidence="2">The sequence shown here is derived from an EMBL/GenBank/DDBJ whole genome shotgun (WGS) entry which is preliminary data.</text>
</comment>
<reference evidence="2 3" key="1">
    <citation type="journal article" date="2019" name="Nat. Microbiol.">
        <title>Expanding anaerobic alkane metabolism in the domain of Archaea.</title>
        <authorList>
            <person name="Wang Y."/>
            <person name="Wegener G."/>
            <person name="Hou J."/>
            <person name="Wang F."/>
            <person name="Xiao X."/>
        </authorList>
    </citation>
    <scope>NUCLEOTIDE SEQUENCE [LARGE SCALE GENOMIC DNA]</scope>
    <source>
        <strain evidence="2">WYZ-LMO10</strain>
    </source>
</reference>
<dbReference type="SUPFAM" id="SSF109604">
    <property type="entry name" value="HD-domain/PDEase-like"/>
    <property type="match status" value="1"/>
</dbReference>
<dbReference type="GO" id="GO:0016787">
    <property type="term" value="F:hydrolase activity"/>
    <property type="evidence" value="ECO:0007669"/>
    <property type="project" value="UniProtKB-KW"/>
</dbReference>
<dbReference type="CDD" id="cd00077">
    <property type="entry name" value="HDc"/>
    <property type="match status" value="1"/>
</dbReference>
<gene>
    <name evidence="2" type="ORF">DSO08_05895</name>
</gene>
<name>A0A523B8V4_9CREN</name>
<dbReference type="PANTHER" id="PTHR33594">
    <property type="entry name" value="SUPERFAMILY HYDROLASE, PUTATIVE (AFU_ORTHOLOGUE AFUA_1G03035)-RELATED"/>
    <property type="match status" value="1"/>
</dbReference>
<evidence type="ECO:0000259" key="1">
    <source>
        <dbReference type="PROSITE" id="PS51831"/>
    </source>
</evidence>
<dbReference type="EMBL" id="QNVH01000077">
    <property type="protein sequence ID" value="TDA37331.1"/>
    <property type="molecule type" value="Genomic_DNA"/>
</dbReference>
<evidence type="ECO:0000313" key="3">
    <source>
        <dbReference type="Proteomes" id="UP000315399"/>
    </source>
</evidence>
<dbReference type="Proteomes" id="UP000315399">
    <property type="component" value="Unassembled WGS sequence"/>
</dbReference>
<sequence>MLMSSSGQCSSFYKGAIRYIEAMCKAAFDDVGSHGWEHVERVRTLCKKIGEKEGADLLVLDLAALFHDVIRVSEDHAMQSAEFARSVLSTMGFGDNICSAVHEAIASHSYTSGRIPKSLEAKVLSDADKLDAMGATGIYRTIQYNTERALPPARILEHVRKKLLNLPSLLHTNSAKEIAKRRIAIMEHYVQCFEEELLETSISR</sequence>
<dbReference type="InterPro" id="IPR003607">
    <property type="entry name" value="HD/PDEase_dom"/>
</dbReference>
<evidence type="ECO:0000313" key="2">
    <source>
        <dbReference type="EMBL" id="TDA37331.1"/>
    </source>
</evidence>
<dbReference type="PANTHER" id="PTHR33594:SF1">
    <property type="entry name" value="HD_PDEASE DOMAIN-CONTAINING PROTEIN"/>
    <property type="match status" value="1"/>
</dbReference>
<dbReference type="Gene3D" id="1.10.3210.50">
    <property type="match status" value="1"/>
</dbReference>
<feature type="domain" description="HD" evidence="1">
    <location>
        <begin position="35"/>
        <end position="133"/>
    </location>
</feature>
<dbReference type="SMART" id="SM00471">
    <property type="entry name" value="HDc"/>
    <property type="match status" value="1"/>
</dbReference>
<proteinExistence type="predicted"/>
<dbReference type="AlphaFoldDB" id="A0A523B8V4"/>
<accession>A0A523B8V4</accession>
<dbReference type="InterPro" id="IPR006674">
    <property type="entry name" value="HD_domain"/>
</dbReference>
<organism evidence="2 3">
    <name type="scientific">Thermoproteota archaeon</name>
    <dbReference type="NCBI Taxonomy" id="2056631"/>
    <lineage>
        <taxon>Archaea</taxon>
        <taxon>Thermoproteota</taxon>
    </lineage>
</organism>